<evidence type="ECO:0000256" key="5">
    <source>
        <dbReference type="ARBA" id="ARBA00022842"/>
    </source>
</evidence>
<keyword evidence="5" id="KW-0460">Magnesium</keyword>
<comment type="similarity">
    <text evidence="2">Belongs to the phosphohexose mutase family.</text>
</comment>
<keyword evidence="3" id="KW-0597">Phosphoprotein</keyword>
<evidence type="ECO:0000256" key="1">
    <source>
        <dbReference type="ARBA" id="ARBA00001946"/>
    </source>
</evidence>
<dbReference type="Pfam" id="PF02880">
    <property type="entry name" value="PGM_PMM_III"/>
    <property type="match status" value="1"/>
</dbReference>
<dbReference type="Proteomes" id="UP000464754">
    <property type="component" value="Chromosome"/>
</dbReference>
<evidence type="ECO:0000259" key="7">
    <source>
        <dbReference type="Pfam" id="PF02878"/>
    </source>
</evidence>
<dbReference type="PANTHER" id="PTHR42946:SF1">
    <property type="entry name" value="PHOSPHOGLUCOMUTASE (ALPHA-D-GLUCOSE-1,6-BISPHOSPHATE-DEPENDENT)"/>
    <property type="match status" value="1"/>
</dbReference>
<dbReference type="GO" id="GO:0005975">
    <property type="term" value="P:carbohydrate metabolic process"/>
    <property type="evidence" value="ECO:0007669"/>
    <property type="project" value="InterPro"/>
</dbReference>
<dbReference type="PANTHER" id="PTHR42946">
    <property type="entry name" value="PHOSPHOHEXOSE MUTASE"/>
    <property type="match status" value="1"/>
</dbReference>
<dbReference type="GO" id="GO:0046872">
    <property type="term" value="F:metal ion binding"/>
    <property type="evidence" value="ECO:0007669"/>
    <property type="project" value="UniProtKB-KW"/>
</dbReference>
<dbReference type="InterPro" id="IPR005845">
    <property type="entry name" value="A-D-PHexomutase_a/b/a-II"/>
</dbReference>
<evidence type="ECO:0000256" key="3">
    <source>
        <dbReference type="ARBA" id="ARBA00022553"/>
    </source>
</evidence>
<evidence type="ECO:0000256" key="6">
    <source>
        <dbReference type="ARBA" id="ARBA00023235"/>
    </source>
</evidence>
<evidence type="ECO:0000313" key="11">
    <source>
        <dbReference type="Proteomes" id="UP000464754"/>
    </source>
</evidence>
<keyword evidence="4" id="KW-0479">Metal-binding</keyword>
<dbReference type="FunFam" id="3.40.120.10:FF:000010">
    <property type="entry name" value="phosphomannomutase/phosphoglucomutase isoform X1"/>
    <property type="match status" value="1"/>
</dbReference>
<dbReference type="SUPFAM" id="SSF55957">
    <property type="entry name" value="Phosphoglucomutase, C-terminal domain"/>
    <property type="match status" value="1"/>
</dbReference>
<reference evidence="11" key="1">
    <citation type="submission" date="2019-05" db="EMBL/GenBank/DDBJ databases">
        <title>Complete genome sequencing of Absiella argi strain JCM 30884.</title>
        <authorList>
            <person name="Sakamoto M."/>
            <person name="Murakami T."/>
            <person name="Mori H."/>
        </authorList>
    </citation>
    <scope>NUCLEOTIDE SEQUENCE [LARGE SCALE GENOMIC DNA]</scope>
    <source>
        <strain evidence="11">JCM 30884</strain>
    </source>
</reference>
<organism evidence="10 11">
    <name type="scientific">Amedibacterium intestinale</name>
    <dbReference type="NCBI Taxonomy" id="2583452"/>
    <lineage>
        <taxon>Bacteria</taxon>
        <taxon>Bacillati</taxon>
        <taxon>Bacillota</taxon>
        <taxon>Erysipelotrichia</taxon>
        <taxon>Erysipelotrichales</taxon>
        <taxon>Erysipelotrichaceae</taxon>
        <taxon>Amedibacterium</taxon>
    </lineage>
</organism>
<dbReference type="InterPro" id="IPR050060">
    <property type="entry name" value="Phosphoglucosamine_mutase"/>
</dbReference>
<dbReference type="EMBL" id="AP019695">
    <property type="protein sequence ID" value="BBK23422.1"/>
    <property type="molecule type" value="Genomic_DNA"/>
</dbReference>
<dbReference type="InterPro" id="IPR005844">
    <property type="entry name" value="A-D-PHexomutase_a/b/a-I"/>
</dbReference>
<dbReference type="Gene3D" id="3.40.120.10">
    <property type="entry name" value="Alpha-D-Glucose-1,6-Bisphosphate, subunit A, domain 3"/>
    <property type="match status" value="3"/>
</dbReference>
<dbReference type="Pfam" id="PF02879">
    <property type="entry name" value="PGM_PMM_II"/>
    <property type="match status" value="1"/>
</dbReference>
<comment type="cofactor">
    <cofactor evidence="1">
        <name>Mg(2+)</name>
        <dbReference type="ChEBI" id="CHEBI:18420"/>
    </cofactor>
</comment>
<dbReference type="InterPro" id="IPR005846">
    <property type="entry name" value="A-D-PHexomutase_a/b/a-III"/>
</dbReference>
<dbReference type="InterPro" id="IPR036900">
    <property type="entry name" value="A-D-PHexomutase_C_sf"/>
</dbReference>
<dbReference type="InterPro" id="IPR005841">
    <property type="entry name" value="Alpha-D-phosphohexomutase_SF"/>
</dbReference>
<dbReference type="KEGG" id="aarg:Aargi30884_23250"/>
<dbReference type="Pfam" id="PF02878">
    <property type="entry name" value="PGM_PMM_I"/>
    <property type="match status" value="1"/>
</dbReference>
<proteinExistence type="inferred from homology"/>
<dbReference type="SUPFAM" id="SSF53738">
    <property type="entry name" value="Phosphoglucomutase, first 3 domains"/>
    <property type="match status" value="3"/>
</dbReference>
<evidence type="ECO:0000256" key="4">
    <source>
        <dbReference type="ARBA" id="ARBA00022723"/>
    </source>
</evidence>
<keyword evidence="6" id="KW-0413">Isomerase</keyword>
<protein>
    <submittedName>
        <fullName evidence="10">Phosphoglucomutase</fullName>
    </submittedName>
</protein>
<accession>A0A6N4TMX2</accession>
<name>A0A6N4TMX2_9FIRM</name>
<sequence>MELKKLQNGSDIRGVAVDGVEGESVTLTKEAVYALARGFVAYLRKKYGKEELRIAIGHDSRISAKELKESIMQGLVDEGVQVCDCGLASTPSMFMSTVFEEFKEDGAIMITASHLPYNRNGMKFFDKDGGLNKEDIKSLITFGEQESFINKENGSVEIKDLLSVYSAFLRELIKKEVNHPNTYDKPLSGMKILVDAGNGAGGFYVDKVLQPLGADTSGSQFLEPDGMFPNHIPNPEDAKAMQSICDAVKTNHSDLGIIFDTDVDRSSAVDKYGHEISRNAIVALAAALVCEEHPGTTIVTDSVTSDELHDFLENVLQVKHLRFKRGYKNVINEAVRLNKEGIDSQLAIETSGHAALKENYFLDDGAYLATKIVIKAAKMHLEGHSLDELIKELKHPLEEKELRFKITCEDFGSYGDKVLEELKVYAEKHGEFMLAPVNHEGLRFSFDKEHGNGWCLLRKSLHDPILPCNIESNTENGCKEIAKHLYAFLKNYKELDLQAMEEFIKE</sequence>
<keyword evidence="11" id="KW-1185">Reference proteome</keyword>
<dbReference type="Gene3D" id="3.30.310.50">
    <property type="entry name" value="Alpha-D-phosphohexomutase, C-terminal domain"/>
    <property type="match status" value="1"/>
</dbReference>
<dbReference type="PRINTS" id="PR00509">
    <property type="entry name" value="PGMPMM"/>
</dbReference>
<feature type="domain" description="Alpha-D-phosphohexomutase alpha/beta/alpha" evidence="9">
    <location>
        <begin position="279"/>
        <end position="393"/>
    </location>
</feature>
<evidence type="ECO:0000313" key="10">
    <source>
        <dbReference type="EMBL" id="BBK23422.1"/>
    </source>
</evidence>
<feature type="domain" description="Alpha-D-phosphohexomutase alpha/beta/alpha" evidence="8">
    <location>
        <begin position="185"/>
        <end position="273"/>
    </location>
</feature>
<evidence type="ECO:0000256" key="2">
    <source>
        <dbReference type="ARBA" id="ARBA00010231"/>
    </source>
</evidence>
<feature type="domain" description="Alpha-D-phosphohexomutase alpha/beta/alpha" evidence="7">
    <location>
        <begin position="9"/>
        <end position="139"/>
    </location>
</feature>
<dbReference type="RefSeq" id="WP_163052304.1">
    <property type="nucleotide sequence ID" value="NZ_AP019695.1"/>
</dbReference>
<dbReference type="GO" id="GO:0004615">
    <property type="term" value="F:phosphomannomutase activity"/>
    <property type="evidence" value="ECO:0007669"/>
    <property type="project" value="TreeGrafter"/>
</dbReference>
<evidence type="ECO:0000259" key="8">
    <source>
        <dbReference type="Pfam" id="PF02879"/>
    </source>
</evidence>
<dbReference type="AlphaFoldDB" id="A0A6N4TMX2"/>
<dbReference type="InterPro" id="IPR016055">
    <property type="entry name" value="A-D-PHexomutase_a/b/a-I/II/III"/>
</dbReference>
<dbReference type="CDD" id="cd03089">
    <property type="entry name" value="PMM_PGM"/>
    <property type="match status" value="1"/>
</dbReference>
<gene>
    <name evidence="10" type="ORF">Aargi30884_23250</name>
</gene>
<evidence type="ECO:0000259" key="9">
    <source>
        <dbReference type="Pfam" id="PF02880"/>
    </source>
</evidence>